<reference evidence="2 3" key="1">
    <citation type="submission" date="2020-08" db="EMBL/GenBank/DDBJ databases">
        <title>A Genomic Blueprint of the Chicken Gut Microbiome.</title>
        <authorList>
            <person name="Gilroy R."/>
            <person name="Ravi A."/>
            <person name="Getino M."/>
            <person name="Pursley I."/>
            <person name="Horton D.L."/>
            <person name="Alikhan N.-F."/>
            <person name="Baker D."/>
            <person name="Gharbi K."/>
            <person name="Hall N."/>
            <person name="Watson M."/>
            <person name="Adriaenssens E.M."/>
            <person name="Foster-Nyarko E."/>
            <person name="Jarju S."/>
            <person name="Secka A."/>
            <person name="Antonio M."/>
            <person name="Oren A."/>
            <person name="Chaudhuri R."/>
            <person name="La Ragione R.M."/>
            <person name="Hildebrand F."/>
            <person name="Pallen M.J."/>
        </authorList>
    </citation>
    <scope>NUCLEOTIDE SEQUENCE [LARGE SCALE GENOMIC DNA]</scope>
    <source>
        <strain evidence="2 3">Sa1CVA4</strain>
    </source>
</reference>
<keyword evidence="1" id="KW-0472">Membrane</keyword>
<evidence type="ECO:0000313" key="2">
    <source>
        <dbReference type="EMBL" id="MBD8018064.1"/>
    </source>
</evidence>
<name>A0ABR8WLY6_9FLAO</name>
<gene>
    <name evidence="2" type="ORF">H9628_06240</name>
</gene>
<feature type="transmembrane region" description="Helical" evidence="1">
    <location>
        <begin position="12"/>
        <end position="36"/>
    </location>
</feature>
<evidence type="ECO:0000256" key="1">
    <source>
        <dbReference type="SAM" id="Phobius"/>
    </source>
</evidence>
<dbReference type="EMBL" id="JACSPS010000002">
    <property type="protein sequence ID" value="MBD8018064.1"/>
    <property type="molecule type" value="Genomic_DNA"/>
</dbReference>
<keyword evidence="1" id="KW-1133">Transmembrane helix</keyword>
<organism evidence="2 3">
    <name type="scientific">Kaistella pullorum</name>
    <dbReference type="NCBI Taxonomy" id="2763074"/>
    <lineage>
        <taxon>Bacteria</taxon>
        <taxon>Pseudomonadati</taxon>
        <taxon>Bacteroidota</taxon>
        <taxon>Flavobacteriia</taxon>
        <taxon>Flavobacteriales</taxon>
        <taxon>Weeksellaceae</taxon>
        <taxon>Chryseobacterium group</taxon>
        <taxon>Kaistella</taxon>
    </lineage>
</organism>
<keyword evidence="1" id="KW-0812">Transmembrane</keyword>
<dbReference type="RefSeq" id="WP_251833261.1">
    <property type="nucleotide sequence ID" value="NZ_JACSPS010000002.1"/>
</dbReference>
<sequence length="110" mass="12319">MENPIQGTDRILTGFIQAVLTFYLFVNSILNIAPLVNRDLGIGASSINIAVSPVALFQKFSLWFSAEWRSDEPRKNSQNKSLSQYNRLNFQVLSAPTARNKTPENGGKFK</sequence>
<evidence type="ECO:0000313" key="3">
    <source>
        <dbReference type="Proteomes" id="UP000626242"/>
    </source>
</evidence>
<keyword evidence="3" id="KW-1185">Reference proteome</keyword>
<comment type="caution">
    <text evidence="2">The sequence shown here is derived from an EMBL/GenBank/DDBJ whole genome shotgun (WGS) entry which is preliminary data.</text>
</comment>
<protein>
    <submittedName>
        <fullName evidence="2">Uncharacterized protein</fullName>
    </submittedName>
</protein>
<dbReference type="Proteomes" id="UP000626242">
    <property type="component" value="Unassembled WGS sequence"/>
</dbReference>
<proteinExistence type="predicted"/>
<accession>A0ABR8WLY6</accession>